<evidence type="ECO:0000256" key="1">
    <source>
        <dbReference type="SAM" id="MobiDB-lite"/>
    </source>
</evidence>
<dbReference type="EMBL" id="JBHFQA010000007">
    <property type="protein sequence ID" value="KAL2095609.1"/>
    <property type="molecule type" value="Genomic_DNA"/>
</dbReference>
<dbReference type="PANTHER" id="PTHR47595:SF1">
    <property type="entry name" value="MYB_SANT-LIKE DNA-BINDING DOMAIN-CONTAINING PROTEIN"/>
    <property type="match status" value="1"/>
</dbReference>
<feature type="region of interest" description="Disordered" evidence="1">
    <location>
        <begin position="108"/>
        <end position="172"/>
    </location>
</feature>
<dbReference type="Gene3D" id="1.10.10.60">
    <property type="entry name" value="Homeodomain-like"/>
    <property type="match status" value="1"/>
</dbReference>
<dbReference type="Pfam" id="PF13837">
    <property type="entry name" value="Myb_DNA-bind_4"/>
    <property type="match status" value="1"/>
</dbReference>
<dbReference type="AlphaFoldDB" id="A0ABD1K8Z1"/>
<evidence type="ECO:0000313" key="4">
    <source>
        <dbReference type="Proteomes" id="UP001591681"/>
    </source>
</evidence>
<name>A0ABD1K8Z1_9TELE</name>
<dbReference type="PANTHER" id="PTHR47595">
    <property type="entry name" value="HEAT SHOCK 70 KDA PROTEIN 14"/>
    <property type="match status" value="1"/>
</dbReference>
<dbReference type="InterPro" id="IPR044822">
    <property type="entry name" value="Myb_DNA-bind_4"/>
</dbReference>
<evidence type="ECO:0000313" key="3">
    <source>
        <dbReference type="EMBL" id="KAL2095609.1"/>
    </source>
</evidence>
<feature type="compositionally biased region" description="Acidic residues" evidence="1">
    <location>
        <begin position="135"/>
        <end position="152"/>
    </location>
</feature>
<keyword evidence="4" id="KW-1185">Reference proteome</keyword>
<feature type="domain" description="Myb/SANT-like DNA-binding" evidence="2">
    <location>
        <begin position="8"/>
        <end position="98"/>
    </location>
</feature>
<evidence type="ECO:0000259" key="2">
    <source>
        <dbReference type="Pfam" id="PF13837"/>
    </source>
</evidence>
<feature type="region of interest" description="Disordered" evidence="1">
    <location>
        <begin position="230"/>
        <end position="249"/>
    </location>
</feature>
<protein>
    <recommendedName>
        <fullName evidence="2">Myb/SANT-like DNA-binding domain-containing protein</fullName>
    </recommendedName>
</protein>
<sequence length="249" mass="28305">MANKTKVHFWTEAEMLHLIRTLKEHQILKYMDGRKTRNGDLFKTVSEELAKANFCRSAEQVRVCWKSLKTACYKAKRANDVSGHDPQTSPFYAEMNDLLGHRPLSTVEGGGVDVGFPQTQSTQEQPMDPDRSASEEDVDLEVEVEEDVESDQDIPSTSAQATGRGRRGRRPAWEQQQIFLQEQERRQTGLLHQLARESAERQERLVGAILDSNARMMAMLLESLQTLQQPSTAPLPPFYPGYYPPNNRS</sequence>
<organism evidence="3 4">
    <name type="scientific">Coilia grayii</name>
    <name type="common">Gray's grenadier anchovy</name>
    <dbReference type="NCBI Taxonomy" id="363190"/>
    <lineage>
        <taxon>Eukaryota</taxon>
        <taxon>Metazoa</taxon>
        <taxon>Chordata</taxon>
        <taxon>Craniata</taxon>
        <taxon>Vertebrata</taxon>
        <taxon>Euteleostomi</taxon>
        <taxon>Actinopterygii</taxon>
        <taxon>Neopterygii</taxon>
        <taxon>Teleostei</taxon>
        <taxon>Clupei</taxon>
        <taxon>Clupeiformes</taxon>
        <taxon>Clupeoidei</taxon>
        <taxon>Engraulidae</taxon>
        <taxon>Coilinae</taxon>
        <taxon>Coilia</taxon>
    </lineage>
</organism>
<comment type="caution">
    <text evidence="3">The sequence shown here is derived from an EMBL/GenBank/DDBJ whole genome shotgun (WGS) entry which is preliminary data.</text>
</comment>
<feature type="compositionally biased region" description="Pro residues" evidence="1">
    <location>
        <begin position="233"/>
        <end position="243"/>
    </location>
</feature>
<proteinExistence type="predicted"/>
<gene>
    <name evidence="3" type="ORF">ACEWY4_007757</name>
</gene>
<reference evidence="3 4" key="1">
    <citation type="submission" date="2024-09" db="EMBL/GenBank/DDBJ databases">
        <title>A chromosome-level genome assembly of Gray's grenadier anchovy, Coilia grayii.</title>
        <authorList>
            <person name="Fu Z."/>
        </authorList>
    </citation>
    <scope>NUCLEOTIDE SEQUENCE [LARGE SCALE GENOMIC DNA]</scope>
    <source>
        <strain evidence="3">G4</strain>
        <tissue evidence="3">Muscle</tissue>
    </source>
</reference>
<accession>A0ABD1K8Z1</accession>
<dbReference type="Proteomes" id="UP001591681">
    <property type="component" value="Unassembled WGS sequence"/>
</dbReference>